<keyword evidence="4 9" id="KW-0132">Cell division</keyword>
<evidence type="ECO:0000256" key="1">
    <source>
        <dbReference type="ARBA" id="ARBA00004370"/>
    </source>
</evidence>
<comment type="caution">
    <text evidence="11">The sequence shown here is derived from an EMBL/GenBank/DDBJ whole genome shotgun (WGS) entry which is preliminary data.</text>
</comment>
<keyword evidence="5 9" id="KW-0812">Transmembrane</keyword>
<evidence type="ECO:0000256" key="3">
    <source>
        <dbReference type="ARBA" id="ARBA00022519"/>
    </source>
</evidence>
<dbReference type="AlphaFoldDB" id="A0AAW7DRK8"/>
<dbReference type="GO" id="GO:0005886">
    <property type="term" value="C:plasma membrane"/>
    <property type="evidence" value="ECO:0007669"/>
    <property type="project" value="UniProtKB-SubCell"/>
</dbReference>
<keyword evidence="3 9" id="KW-0997">Cell inner membrane</keyword>
<dbReference type="PROSITE" id="PS51779">
    <property type="entry name" value="POTRA"/>
    <property type="match status" value="1"/>
</dbReference>
<dbReference type="GO" id="GO:0090529">
    <property type="term" value="P:cell septum assembly"/>
    <property type="evidence" value="ECO:0007669"/>
    <property type="project" value="InterPro"/>
</dbReference>
<dbReference type="InterPro" id="IPR005548">
    <property type="entry name" value="Cell_div_FtsQ/DivIB_C"/>
</dbReference>
<dbReference type="EMBL" id="JACANB010000004">
    <property type="protein sequence ID" value="MDM1696471.1"/>
    <property type="molecule type" value="Genomic_DNA"/>
</dbReference>
<dbReference type="InterPro" id="IPR013685">
    <property type="entry name" value="POTRA_FtsQ_type"/>
</dbReference>
<accession>A0AAW7DRK8</accession>
<comment type="subcellular location">
    <subcellularLocation>
        <location evidence="9">Cell inner membrane</location>
        <topology evidence="9">Single-pass type II membrane protein</topology>
    </subcellularLocation>
    <subcellularLocation>
        <location evidence="1">Membrane</location>
    </subcellularLocation>
    <text evidence="9">Localizes to the division septum.</text>
</comment>
<dbReference type="GO" id="GO:0043093">
    <property type="term" value="P:FtsZ-dependent cytokinesis"/>
    <property type="evidence" value="ECO:0007669"/>
    <property type="project" value="UniProtKB-UniRule"/>
</dbReference>
<evidence type="ECO:0000313" key="12">
    <source>
        <dbReference type="Proteomes" id="UP001173465"/>
    </source>
</evidence>
<sequence length="272" mass="31055">MNHRTKVTANRRGATPLYTSAAPPSKKLSFKLSSTVVDLLVRIFKTLVVVVVLLALYQGALILKEKYIVPIQHVRVHGNLDYVSQKAVEERLAPYLSSNFFELDLQAITDVIDDMPWVERAVVSRVWPDTVLIEMQEQVPVARWGEKALINHKGQTFQPLEMESYQKLPLLSGPNRSTKQVMDNYELINGLLSKINQSISRIEMRERGSWFIVTNTGLEIELGRDQTEEKVKRFIYFYQTELNDTSDDVARVDLRYPKGIAVTKKSTSVSDI</sequence>
<keyword evidence="6 9" id="KW-1133">Transmembrane helix</keyword>
<gene>
    <name evidence="9" type="primary">ftsQ</name>
    <name evidence="11" type="ORF">HX099_07320</name>
</gene>
<comment type="similarity">
    <text evidence="9">Belongs to the FtsQ/DivIB family. FtsQ subfamily.</text>
</comment>
<evidence type="ECO:0000259" key="10">
    <source>
        <dbReference type="PROSITE" id="PS51779"/>
    </source>
</evidence>
<keyword evidence="2 9" id="KW-1003">Cell membrane</keyword>
<dbReference type="PANTHER" id="PTHR35851">
    <property type="entry name" value="CELL DIVISION PROTEIN FTSQ"/>
    <property type="match status" value="1"/>
</dbReference>
<protein>
    <recommendedName>
        <fullName evidence="9">Cell division protein FtsQ</fullName>
    </recommendedName>
</protein>
<reference evidence="11" key="2">
    <citation type="journal article" date="2022" name="Sci. Total Environ.">
        <title>Prevalence, transmission, and molecular epidemiology of tet(X)-positive bacteria among humans, animals, and environmental niches in China: An epidemiological, and genomic-based study.</title>
        <authorList>
            <person name="Dong N."/>
            <person name="Zeng Y."/>
            <person name="Cai C."/>
            <person name="Sun C."/>
            <person name="Lu J."/>
            <person name="Liu C."/>
            <person name="Zhou H."/>
            <person name="Sun Q."/>
            <person name="Shu L."/>
            <person name="Wang H."/>
            <person name="Wang Y."/>
            <person name="Wang S."/>
            <person name="Wu C."/>
            <person name="Chan E.W."/>
            <person name="Chen G."/>
            <person name="Shen Z."/>
            <person name="Chen S."/>
            <person name="Zhang R."/>
        </authorList>
    </citation>
    <scope>NUCLEOTIDE SEQUENCE</scope>
    <source>
        <strain evidence="11">DF46-2-2</strain>
    </source>
</reference>
<dbReference type="Proteomes" id="UP001173465">
    <property type="component" value="Unassembled WGS sequence"/>
</dbReference>
<evidence type="ECO:0000256" key="4">
    <source>
        <dbReference type="ARBA" id="ARBA00022618"/>
    </source>
</evidence>
<name>A0AAW7DRK8_9GAMM</name>
<reference evidence="11" key="1">
    <citation type="submission" date="2020-06" db="EMBL/GenBank/DDBJ databases">
        <authorList>
            <person name="Dong N."/>
        </authorList>
    </citation>
    <scope>NUCLEOTIDE SEQUENCE</scope>
    <source>
        <strain evidence="11">DF46-2-2</strain>
    </source>
</reference>
<dbReference type="GO" id="GO:0032153">
    <property type="term" value="C:cell division site"/>
    <property type="evidence" value="ECO:0007669"/>
    <property type="project" value="UniProtKB-UniRule"/>
</dbReference>
<dbReference type="PANTHER" id="PTHR35851:SF1">
    <property type="entry name" value="CELL DIVISION PROTEIN FTSQ"/>
    <property type="match status" value="1"/>
</dbReference>
<dbReference type="HAMAP" id="MF_00911">
    <property type="entry name" value="FtsQ_subfam"/>
    <property type="match status" value="1"/>
</dbReference>
<feature type="transmembrane region" description="Helical" evidence="9">
    <location>
        <begin position="39"/>
        <end position="57"/>
    </location>
</feature>
<dbReference type="Gene3D" id="3.10.20.310">
    <property type="entry name" value="membrane protein fhac"/>
    <property type="match status" value="1"/>
</dbReference>
<dbReference type="RefSeq" id="WP_053101505.1">
    <property type="nucleotide sequence ID" value="NZ_CP012359.1"/>
</dbReference>
<evidence type="ECO:0000256" key="7">
    <source>
        <dbReference type="ARBA" id="ARBA00023136"/>
    </source>
</evidence>
<keyword evidence="8 9" id="KW-0131">Cell cycle</keyword>
<dbReference type="InterPro" id="IPR034746">
    <property type="entry name" value="POTRA"/>
</dbReference>
<comment type="subunit">
    <text evidence="9">Part of a complex composed of FtsB, FtsL and FtsQ.</text>
</comment>
<organism evidence="11 12">
    <name type="scientific">Thiopseudomonas alkaliphila</name>
    <dbReference type="NCBI Taxonomy" id="1697053"/>
    <lineage>
        <taxon>Bacteria</taxon>
        <taxon>Pseudomonadati</taxon>
        <taxon>Pseudomonadota</taxon>
        <taxon>Gammaproteobacteria</taxon>
        <taxon>Pseudomonadales</taxon>
        <taxon>Pseudomonadaceae</taxon>
        <taxon>Thiopseudomonas</taxon>
    </lineage>
</organism>
<evidence type="ECO:0000313" key="11">
    <source>
        <dbReference type="EMBL" id="MDM1696471.1"/>
    </source>
</evidence>
<keyword evidence="7 9" id="KW-0472">Membrane</keyword>
<proteinExistence type="inferred from homology"/>
<evidence type="ECO:0000256" key="5">
    <source>
        <dbReference type="ARBA" id="ARBA00022692"/>
    </source>
</evidence>
<comment type="function">
    <text evidence="9">Essential cell division protein. May link together the upstream cell division proteins, which are predominantly cytoplasmic, with the downstream cell division proteins, which are predominantly periplasmic. May control correct divisome assembly.</text>
</comment>
<dbReference type="Gene3D" id="3.40.50.11690">
    <property type="entry name" value="Cell division protein FtsQ/DivIB"/>
    <property type="match status" value="1"/>
</dbReference>
<evidence type="ECO:0000256" key="8">
    <source>
        <dbReference type="ARBA" id="ARBA00023306"/>
    </source>
</evidence>
<evidence type="ECO:0000256" key="9">
    <source>
        <dbReference type="HAMAP-Rule" id="MF_00911"/>
    </source>
</evidence>
<dbReference type="InterPro" id="IPR045335">
    <property type="entry name" value="FtsQ_C_sf"/>
</dbReference>
<dbReference type="InterPro" id="IPR026579">
    <property type="entry name" value="FtsQ"/>
</dbReference>
<dbReference type="Pfam" id="PF03799">
    <property type="entry name" value="FtsQ_DivIB_C"/>
    <property type="match status" value="1"/>
</dbReference>
<dbReference type="Pfam" id="PF08478">
    <property type="entry name" value="POTRA_1"/>
    <property type="match status" value="1"/>
</dbReference>
<evidence type="ECO:0000256" key="6">
    <source>
        <dbReference type="ARBA" id="ARBA00022989"/>
    </source>
</evidence>
<feature type="domain" description="POTRA" evidence="10">
    <location>
        <begin position="69"/>
        <end position="138"/>
    </location>
</feature>
<evidence type="ECO:0000256" key="2">
    <source>
        <dbReference type="ARBA" id="ARBA00022475"/>
    </source>
</evidence>